<dbReference type="EMBL" id="CP001089">
    <property type="protein sequence ID" value="ACD94286.1"/>
    <property type="molecule type" value="Genomic_DNA"/>
</dbReference>
<dbReference type="InterPro" id="IPR003661">
    <property type="entry name" value="HisK_dim/P_dom"/>
</dbReference>
<dbReference type="InterPro" id="IPR003594">
    <property type="entry name" value="HATPase_dom"/>
</dbReference>
<dbReference type="InterPro" id="IPR000700">
    <property type="entry name" value="PAS-assoc_C"/>
</dbReference>
<evidence type="ECO:0000256" key="2">
    <source>
        <dbReference type="ARBA" id="ARBA00012438"/>
    </source>
</evidence>
<dbReference type="Pfam" id="PF00512">
    <property type="entry name" value="HisKA"/>
    <property type="match status" value="1"/>
</dbReference>
<dbReference type="FunFam" id="3.30.565.10:FF:000010">
    <property type="entry name" value="Sensor histidine kinase RcsC"/>
    <property type="match status" value="1"/>
</dbReference>
<dbReference type="Gene3D" id="3.40.50.2300">
    <property type="match status" value="1"/>
</dbReference>
<keyword evidence="4" id="KW-0902">Two-component regulatory system</keyword>
<evidence type="ECO:0000259" key="10">
    <source>
        <dbReference type="PROSITE" id="PS50113"/>
    </source>
</evidence>
<dbReference type="Pfam" id="PF08447">
    <property type="entry name" value="PAS_3"/>
    <property type="match status" value="2"/>
</dbReference>
<dbReference type="InterPro" id="IPR001610">
    <property type="entry name" value="PAC"/>
</dbReference>
<organism evidence="11 12">
    <name type="scientific">Trichlorobacter lovleyi (strain ATCC BAA-1151 / DSM 17278 / SZ)</name>
    <name type="common">Geobacter lovleyi</name>
    <dbReference type="NCBI Taxonomy" id="398767"/>
    <lineage>
        <taxon>Bacteria</taxon>
        <taxon>Pseudomonadati</taxon>
        <taxon>Thermodesulfobacteriota</taxon>
        <taxon>Desulfuromonadia</taxon>
        <taxon>Geobacterales</taxon>
        <taxon>Geobacteraceae</taxon>
        <taxon>Trichlorobacter</taxon>
    </lineage>
</organism>
<keyword evidence="6" id="KW-1133">Transmembrane helix</keyword>
<dbReference type="CDD" id="cd00082">
    <property type="entry name" value="HisKA"/>
    <property type="match status" value="1"/>
</dbReference>
<dbReference type="CDD" id="cd00130">
    <property type="entry name" value="PAS"/>
    <property type="match status" value="2"/>
</dbReference>
<dbReference type="Gene3D" id="1.10.287.130">
    <property type="match status" value="1"/>
</dbReference>
<keyword evidence="11" id="KW-0418">Kinase</keyword>
<protein>
    <recommendedName>
        <fullName evidence="2">histidine kinase</fullName>
        <ecNumber evidence="2">2.7.13.3</ecNumber>
    </recommendedName>
</protein>
<dbReference type="InterPro" id="IPR011006">
    <property type="entry name" value="CheY-like_superfamily"/>
</dbReference>
<evidence type="ECO:0000256" key="3">
    <source>
        <dbReference type="ARBA" id="ARBA00022553"/>
    </source>
</evidence>
<dbReference type="InterPro" id="IPR035965">
    <property type="entry name" value="PAS-like_dom_sf"/>
</dbReference>
<dbReference type="eggNOG" id="COG2205">
    <property type="taxonomic scope" value="Bacteria"/>
</dbReference>
<keyword evidence="6" id="KW-0472">Membrane</keyword>
<dbReference type="InterPro" id="IPR036890">
    <property type="entry name" value="HATPase_C_sf"/>
</dbReference>
<dbReference type="Pfam" id="PF11845">
    <property type="entry name" value="Tll0287-like"/>
    <property type="match status" value="1"/>
</dbReference>
<keyword evidence="12" id="KW-1185">Reference proteome</keyword>
<sequence length="893" mass="97627">MKKYRTIWMALLQWGLLWSLIVGCSLLWNERLIRQQVYEYSRHEATTIINKDLAFRRWATMHGGVYVHPTEQTPPNPWLTIPKRDVVTTDGDKLTLMNPAYMTRQVMGLFGEQFGVKGHITSLIVKNPANAPDAWERDALLRFEKGATSVSELTIINGAPYYRLILPMKMEQGCLKCHADTRIPVGGIRGGISAAVPLAPHLQAGESGLRGVRLAHGGIWLAGMIGITIASAIYLRQQRLSQQAEDDLRAQEALYASLTTASPTGVFQADLHGAYCYVNDRWSAIAGLPFEQALGEGWLQALHPEDRVRVSEEWQHSVAGDCPFSLEFRFVRPDGTVAWVYGQSAEIFDSKGGIVGYVGTITDISIRKKAEATLAEQALFLRESQSIAHLAGWKSNPDSDLLSWTDEMYHMLDHPQDEPISHVACFRYFDPQDLPMVEKALQEAMRNGTPFKLSCRMVSARGRRFWADFRCIGRMDGPDGGYIGGTLQDISEHKQIEELLISAKEMAEATSRAKTELLATLSHELRTPLNGVMGGVQLLEMTDLSADQEEYLQMVRTSATNELALVNDLLDLAGLEASGLKVESTPFNLLESIKLAITLHRSALETRGLPLVTSLPESLAQLVIGDGRRLTQIVSNLLGNAIKFTEQGGISLAADCTPCGGSELRLQVRVSDTGIGIAEKDLQRIFEPFVQADMSSTRRFGGTGLGLAICHRLAERMGGSIRVDSIPGEGSSFTLELPFLAAAADLAETDGHDAALQPLWHGSRLTVVIAEDNPVNLKAAAGLAGKLGLRVLCAEDGKQALAHWMSGGVDVILMDIQMPVMDGSEATRFIRQREQGSGAHTPIIALTAHAMAGDRERLLAEGFDGYVAKPFLINELAAELERVTTAVAAVSSV</sequence>
<dbReference type="InterPro" id="IPR013655">
    <property type="entry name" value="PAS_fold_3"/>
</dbReference>
<dbReference type="InterPro" id="IPR005467">
    <property type="entry name" value="His_kinase_dom"/>
</dbReference>
<dbReference type="OrthoDB" id="9797097at2"/>
<dbReference type="SMART" id="SM00387">
    <property type="entry name" value="HATPase_c"/>
    <property type="match status" value="1"/>
</dbReference>
<evidence type="ECO:0000259" key="7">
    <source>
        <dbReference type="PROSITE" id="PS50109"/>
    </source>
</evidence>
<evidence type="ECO:0000313" key="12">
    <source>
        <dbReference type="Proteomes" id="UP000002420"/>
    </source>
</evidence>
<feature type="modified residue" description="4-aspartylphosphate" evidence="5">
    <location>
        <position position="815"/>
    </location>
</feature>
<dbReference type="PROSITE" id="PS50110">
    <property type="entry name" value="RESPONSE_REGULATORY"/>
    <property type="match status" value="1"/>
</dbReference>
<reference evidence="11 12" key="1">
    <citation type="submission" date="2008-05" db="EMBL/GenBank/DDBJ databases">
        <title>Complete sequence of chromosome of Geobacter lovleyi SZ.</title>
        <authorList>
            <consortium name="US DOE Joint Genome Institute"/>
            <person name="Lucas S."/>
            <person name="Copeland A."/>
            <person name="Lapidus A."/>
            <person name="Glavina del Rio T."/>
            <person name="Dalin E."/>
            <person name="Tice H."/>
            <person name="Bruce D."/>
            <person name="Goodwin L."/>
            <person name="Pitluck S."/>
            <person name="Chertkov O."/>
            <person name="Meincke L."/>
            <person name="Brettin T."/>
            <person name="Detter J.C."/>
            <person name="Han C."/>
            <person name="Tapia R."/>
            <person name="Kuske C.R."/>
            <person name="Schmutz J."/>
            <person name="Larimer F."/>
            <person name="Land M."/>
            <person name="Hauser L."/>
            <person name="Kyrpides N."/>
            <person name="Mikhailova N."/>
            <person name="Sung Y."/>
            <person name="Fletcher K.E."/>
            <person name="Ritalahti K.M."/>
            <person name="Loeffler F.E."/>
            <person name="Richardson P."/>
        </authorList>
    </citation>
    <scope>NUCLEOTIDE SEQUENCE [LARGE SCALE GENOMIC DNA]</scope>
    <source>
        <strain evidence="12">ATCC BAA-1151 / DSM 17278 / SZ</strain>
    </source>
</reference>
<dbReference type="CDD" id="cd16922">
    <property type="entry name" value="HATPase_EvgS-ArcB-TorS-like"/>
    <property type="match status" value="1"/>
</dbReference>
<dbReference type="SMART" id="SM00448">
    <property type="entry name" value="REC"/>
    <property type="match status" value="1"/>
</dbReference>
<name>B3E374_TRIL1</name>
<dbReference type="STRING" id="398767.Glov_0558"/>
<feature type="domain" description="PAS" evidence="9">
    <location>
        <begin position="396"/>
        <end position="448"/>
    </location>
</feature>
<evidence type="ECO:0000256" key="6">
    <source>
        <dbReference type="SAM" id="Phobius"/>
    </source>
</evidence>
<dbReference type="Pfam" id="PF00072">
    <property type="entry name" value="Response_reg"/>
    <property type="match status" value="1"/>
</dbReference>
<feature type="domain" description="Histidine kinase" evidence="7">
    <location>
        <begin position="520"/>
        <end position="741"/>
    </location>
</feature>
<feature type="domain" description="PAS" evidence="9">
    <location>
        <begin position="251"/>
        <end position="321"/>
    </location>
</feature>
<keyword evidence="11" id="KW-0808">Transferase</keyword>
<dbReference type="HOGENOM" id="CLU_000445_114_64_7"/>
<dbReference type="CDD" id="cd17546">
    <property type="entry name" value="REC_hyHK_CKI1_RcsC-like"/>
    <property type="match status" value="1"/>
</dbReference>
<dbReference type="SUPFAM" id="SSF47384">
    <property type="entry name" value="Homodimeric domain of signal transducing histidine kinase"/>
    <property type="match status" value="1"/>
</dbReference>
<dbReference type="InterPro" id="IPR001789">
    <property type="entry name" value="Sig_transdc_resp-reg_receiver"/>
</dbReference>
<dbReference type="SMART" id="SM00086">
    <property type="entry name" value="PAC"/>
    <property type="match status" value="2"/>
</dbReference>
<dbReference type="SUPFAM" id="SSF55874">
    <property type="entry name" value="ATPase domain of HSP90 chaperone/DNA topoisomerase II/histidine kinase"/>
    <property type="match status" value="1"/>
</dbReference>
<dbReference type="AlphaFoldDB" id="B3E374"/>
<dbReference type="Gene3D" id="3.30.565.10">
    <property type="entry name" value="Histidine kinase-like ATPase, C-terminal domain"/>
    <property type="match status" value="1"/>
</dbReference>
<dbReference type="Gene3D" id="3.30.450.20">
    <property type="entry name" value="PAS domain"/>
    <property type="match status" value="2"/>
</dbReference>
<keyword evidence="3 5" id="KW-0597">Phosphoprotein</keyword>
<dbReference type="SMART" id="SM00091">
    <property type="entry name" value="PAS"/>
    <property type="match status" value="2"/>
</dbReference>
<accession>B3E374</accession>
<proteinExistence type="predicted"/>
<evidence type="ECO:0000256" key="1">
    <source>
        <dbReference type="ARBA" id="ARBA00000085"/>
    </source>
</evidence>
<dbReference type="KEGG" id="glo:Glov_0558"/>
<dbReference type="EC" id="2.7.13.3" evidence="2"/>
<dbReference type="SUPFAM" id="SSF52172">
    <property type="entry name" value="CheY-like"/>
    <property type="match status" value="1"/>
</dbReference>
<feature type="transmembrane region" description="Helical" evidence="6">
    <location>
        <begin position="6"/>
        <end position="28"/>
    </location>
</feature>
<keyword evidence="6" id="KW-0812">Transmembrane</keyword>
<dbReference type="PRINTS" id="PR00344">
    <property type="entry name" value="BCTRLSENSOR"/>
</dbReference>
<dbReference type="InterPro" id="IPR004358">
    <property type="entry name" value="Sig_transdc_His_kin-like_C"/>
</dbReference>
<feature type="domain" description="Response regulatory" evidence="8">
    <location>
        <begin position="766"/>
        <end position="884"/>
    </location>
</feature>
<evidence type="ECO:0000256" key="5">
    <source>
        <dbReference type="PROSITE-ProRule" id="PRU00169"/>
    </source>
</evidence>
<dbReference type="PROSITE" id="PS50112">
    <property type="entry name" value="PAS"/>
    <property type="match status" value="2"/>
</dbReference>
<dbReference type="GO" id="GO:0000155">
    <property type="term" value="F:phosphorelay sensor kinase activity"/>
    <property type="evidence" value="ECO:0007669"/>
    <property type="project" value="InterPro"/>
</dbReference>
<evidence type="ECO:0000259" key="8">
    <source>
        <dbReference type="PROSITE" id="PS50110"/>
    </source>
</evidence>
<dbReference type="PANTHER" id="PTHR45339">
    <property type="entry name" value="HYBRID SIGNAL TRANSDUCTION HISTIDINE KINASE J"/>
    <property type="match status" value="1"/>
</dbReference>
<dbReference type="InterPro" id="IPR036097">
    <property type="entry name" value="HisK_dim/P_sf"/>
</dbReference>
<dbReference type="SMART" id="SM00388">
    <property type="entry name" value="HisKA"/>
    <property type="match status" value="1"/>
</dbReference>
<dbReference type="PROSITE" id="PS50109">
    <property type="entry name" value="HIS_KIN"/>
    <property type="match status" value="1"/>
</dbReference>
<feature type="domain" description="PAC" evidence="10">
    <location>
        <begin position="324"/>
        <end position="376"/>
    </location>
</feature>
<dbReference type="Pfam" id="PF02518">
    <property type="entry name" value="HATPase_c"/>
    <property type="match status" value="1"/>
</dbReference>
<evidence type="ECO:0000313" key="11">
    <source>
        <dbReference type="EMBL" id="ACD94286.1"/>
    </source>
</evidence>
<dbReference type="PANTHER" id="PTHR45339:SF1">
    <property type="entry name" value="HYBRID SIGNAL TRANSDUCTION HISTIDINE KINASE J"/>
    <property type="match status" value="1"/>
</dbReference>
<dbReference type="PROSITE" id="PS51257">
    <property type="entry name" value="PROKAR_LIPOPROTEIN"/>
    <property type="match status" value="1"/>
</dbReference>
<comment type="catalytic activity">
    <reaction evidence="1">
        <text>ATP + protein L-histidine = ADP + protein N-phospho-L-histidine.</text>
        <dbReference type="EC" id="2.7.13.3"/>
    </reaction>
</comment>
<gene>
    <name evidence="11" type="ordered locus">Glov_0558</name>
</gene>
<dbReference type="NCBIfam" id="TIGR00229">
    <property type="entry name" value="sensory_box"/>
    <property type="match status" value="1"/>
</dbReference>
<evidence type="ECO:0000256" key="4">
    <source>
        <dbReference type="ARBA" id="ARBA00023012"/>
    </source>
</evidence>
<evidence type="ECO:0000259" key="9">
    <source>
        <dbReference type="PROSITE" id="PS50112"/>
    </source>
</evidence>
<dbReference type="RefSeq" id="WP_012468642.1">
    <property type="nucleotide sequence ID" value="NC_010814.1"/>
</dbReference>
<dbReference type="eggNOG" id="COG4191">
    <property type="taxonomic scope" value="Bacteria"/>
</dbReference>
<dbReference type="InterPro" id="IPR021796">
    <property type="entry name" value="Tll0287-like_dom"/>
</dbReference>
<dbReference type="PROSITE" id="PS50113">
    <property type="entry name" value="PAC"/>
    <property type="match status" value="1"/>
</dbReference>
<dbReference type="SUPFAM" id="SSF55785">
    <property type="entry name" value="PYP-like sensor domain (PAS domain)"/>
    <property type="match status" value="2"/>
</dbReference>
<dbReference type="Proteomes" id="UP000002420">
    <property type="component" value="Chromosome"/>
</dbReference>
<dbReference type="InterPro" id="IPR000014">
    <property type="entry name" value="PAS"/>
</dbReference>